<proteinExistence type="predicted"/>
<organism evidence="10 11">
    <name type="scientific">Exophiala dermatitidis</name>
    <name type="common">Black yeast-like fungus</name>
    <name type="synonym">Wangiella dermatitidis</name>
    <dbReference type="NCBI Taxonomy" id="5970"/>
    <lineage>
        <taxon>Eukaryota</taxon>
        <taxon>Fungi</taxon>
        <taxon>Dikarya</taxon>
        <taxon>Ascomycota</taxon>
        <taxon>Pezizomycotina</taxon>
        <taxon>Eurotiomycetes</taxon>
        <taxon>Chaetothyriomycetidae</taxon>
        <taxon>Chaetothyriales</taxon>
        <taxon>Herpotrichiellaceae</taxon>
        <taxon>Exophiala</taxon>
    </lineage>
</organism>
<reference evidence="10" key="1">
    <citation type="submission" date="2023-01" db="EMBL/GenBank/DDBJ databases">
        <title>Exophiala dermititidis isolated from Cystic Fibrosis Patient.</title>
        <authorList>
            <person name="Kurbessoian T."/>
            <person name="Crocker A."/>
            <person name="Murante D."/>
            <person name="Hogan D.A."/>
            <person name="Stajich J.E."/>
        </authorList>
    </citation>
    <scope>NUCLEOTIDE SEQUENCE</scope>
    <source>
        <strain evidence="10">Ex8</strain>
    </source>
</reference>
<dbReference type="GO" id="GO:0006351">
    <property type="term" value="P:DNA-templated transcription"/>
    <property type="evidence" value="ECO:0007669"/>
    <property type="project" value="InterPro"/>
</dbReference>
<dbReference type="GO" id="GO:0043565">
    <property type="term" value="F:sequence-specific DNA binding"/>
    <property type="evidence" value="ECO:0007669"/>
    <property type="project" value="TreeGrafter"/>
</dbReference>
<keyword evidence="5" id="KW-0804">Transcription</keyword>
<dbReference type="Proteomes" id="UP001161757">
    <property type="component" value="Unassembled WGS sequence"/>
</dbReference>
<name>A0AAN6IYA8_EXODE</name>
<keyword evidence="8" id="KW-0472">Membrane</keyword>
<evidence type="ECO:0000256" key="1">
    <source>
        <dbReference type="ARBA" id="ARBA00004123"/>
    </source>
</evidence>
<comment type="caution">
    <text evidence="10">The sequence shown here is derived from an EMBL/GenBank/DDBJ whole genome shotgun (WGS) entry which is preliminary data.</text>
</comment>
<dbReference type="EMBL" id="JAJGCB010000001">
    <property type="protein sequence ID" value="KAJ8995865.1"/>
    <property type="molecule type" value="Genomic_DNA"/>
</dbReference>
<keyword evidence="2" id="KW-0862">Zinc</keyword>
<dbReference type="Pfam" id="PF04082">
    <property type="entry name" value="Fungal_trans"/>
    <property type="match status" value="1"/>
</dbReference>
<protein>
    <submittedName>
        <fullName evidence="10">Gypsy retrotransposon integrase-like protein 1</fullName>
    </submittedName>
</protein>
<evidence type="ECO:0000313" key="11">
    <source>
        <dbReference type="Proteomes" id="UP001161757"/>
    </source>
</evidence>
<dbReference type="GO" id="GO:0008270">
    <property type="term" value="F:zinc ion binding"/>
    <property type="evidence" value="ECO:0007669"/>
    <property type="project" value="InterPro"/>
</dbReference>
<gene>
    <name evidence="10" type="primary">GIN1_1</name>
    <name evidence="10" type="ORF">HRR80_000616</name>
</gene>
<feature type="coiled-coil region" evidence="7">
    <location>
        <begin position="102"/>
        <end position="129"/>
    </location>
</feature>
<feature type="transmembrane region" description="Helical" evidence="8">
    <location>
        <begin position="601"/>
        <end position="619"/>
    </location>
</feature>
<keyword evidence="8" id="KW-1133">Transmembrane helix</keyword>
<comment type="subcellular location">
    <subcellularLocation>
        <location evidence="1">Nucleus</location>
    </subcellularLocation>
</comment>
<evidence type="ECO:0000256" key="7">
    <source>
        <dbReference type="SAM" id="Coils"/>
    </source>
</evidence>
<evidence type="ECO:0000256" key="6">
    <source>
        <dbReference type="ARBA" id="ARBA00023242"/>
    </source>
</evidence>
<dbReference type="InterPro" id="IPR051711">
    <property type="entry name" value="Stress_Response_Reg"/>
</dbReference>
<dbReference type="PANTHER" id="PTHR47540:SF1">
    <property type="entry name" value="ACTIVATOR OF STRESS GENES 1-RELATED"/>
    <property type="match status" value="1"/>
</dbReference>
<feature type="domain" description="Xylanolytic transcriptional activator regulatory" evidence="9">
    <location>
        <begin position="253"/>
        <end position="439"/>
    </location>
</feature>
<dbReference type="AlphaFoldDB" id="A0AAN6IYA8"/>
<dbReference type="GO" id="GO:0045944">
    <property type="term" value="P:positive regulation of transcription by RNA polymerase II"/>
    <property type="evidence" value="ECO:0007669"/>
    <property type="project" value="TreeGrafter"/>
</dbReference>
<dbReference type="CDD" id="cd12148">
    <property type="entry name" value="fungal_TF_MHR"/>
    <property type="match status" value="1"/>
</dbReference>
<keyword evidence="8" id="KW-0812">Transmembrane</keyword>
<evidence type="ECO:0000313" key="10">
    <source>
        <dbReference type="EMBL" id="KAJ8995865.1"/>
    </source>
</evidence>
<keyword evidence="7" id="KW-0175">Coiled coil</keyword>
<evidence type="ECO:0000259" key="9">
    <source>
        <dbReference type="Pfam" id="PF04082"/>
    </source>
</evidence>
<evidence type="ECO:0000256" key="2">
    <source>
        <dbReference type="ARBA" id="ARBA00022833"/>
    </source>
</evidence>
<keyword evidence="3" id="KW-0805">Transcription regulation</keyword>
<dbReference type="PANTHER" id="PTHR47540">
    <property type="entry name" value="THIAMINE REPRESSIBLE GENES REGULATORY PROTEIN THI5"/>
    <property type="match status" value="1"/>
</dbReference>
<evidence type="ECO:0000256" key="5">
    <source>
        <dbReference type="ARBA" id="ARBA00023163"/>
    </source>
</evidence>
<dbReference type="InterPro" id="IPR007219">
    <property type="entry name" value="XnlR_reg_dom"/>
</dbReference>
<evidence type="ECO:0000256" key="4">
    <source>
        <dbReference type="ARBA" id="ARBA00023125"/>
    </source>
</evidence>
<sequence length="774" mass="84623">MAHCVGFLSWPDTPSPTSRTKSTRNATIDEAHVHAMSVDFGRSSVVARSHAALARSRATVRNSIQVAYTASPIPPALRNSALTPKECCYSSGQGRDKPTQRIRSLEVKLRNLRAALERLQNNNGGLADSDTTGLLQTLDLSIVESENCWSSSDEDARQPQLTSMLTPSGNIIVTRSQKSNFYGPGSGASFILRTLELFRKLIDDDSFVTEAQEVVNNLFDKPAPSPGVLPLQHTHPPSHPNQTTALRLLDAVFTKYHALIQFLHESDFRDMVRRLYSEPLLWASPSTGRFMPLFHSVLALGFHLDIESRNSHGCQFTDTEALKNFQLASRDVDLGQCSDLISLQTILCLVVFLLSTSSLTAAHTYLGMACSLAWRLGLHKDDHKLLYTQAQRSTRSRVLLGVLQLDMLVSLVLDIPPTMNHDSVDPGAMEKVRCPVSFTTRESTTSTLRGIDTTVAASRHFQILALTSSARRNVFSAKKTRKKKTQWGAHTECVNVKALDDVEQKFKKWANAMSGLSTIPLEPDISVIVRYELEMAFYFGQLTLNIPFLHYLIPMANGSPITRIQSQHALTCLKIAATTISRTDAMHQRGLLSPGSWTTTYTLFLAVVCLMFLVAAHNGTSRPSEAWKKGELGIRLLAGLRCTDNPAARSLSIIKMVIQQLEHTVSFDVDQILASTPCPCKCSLMGLERVATIDRLVSGGGLGPSTVPDGGVVAASTSGSLPMYPSLAHQWTGPALDGNGLPAWYTQGGANAPLRDIDSILAEAQAIPLTIPMI</sequence>
<evidence type="ECO:0000256" key="8">
    <source>
        <dbReference type="SAM" id="Phobius"/>
    </source>
</evidence>
<accession>A0AAN6IYA8</accession>
<evidence type="ECO:0000256" key="3">
    <source>
        <dbReference type="ARBA" id="ARBA00023015"/>
    </source>
</evidence>
<dbReference type="GO" id="GO:0005634">
    <property type="term" value="C:nucleus"/>
    <property type="evidence" value="ECO:0007669"/>
    <property type="project" value="UniProtKB-SubCell"/>
</dbReference>
<keyword evidence="6" id="KW-0539">Nucleus</keyword>
<keyword evidence="4" id="KW-0238">DNA-binding</keyword>